<comment type="caution">
    <text evidence="6">The sequence shown here is derived from an EMBL/GenBank/DDBJ whole genome shotgun (WGS) entry which is preliminary data.</text>
</comment>
<dbReference type="EMBL" id="JAUOZU010000014">
    <property type="protein sequence ID" value="MDO6965918.1"/>
    <property type="molecule type" value="Genomic_DNA"/>
</dbReference>
<dbReference type="InterPro" id="IPR029016">
    <property type="entry name" value="GAF-like_dom_sf"/>
</dbReference>
<dbReference type="Proteomes" id="UP001174932">
    <property type="component" value="Unassembled WGS sequence"/>
</dbReference>
<dbReference type="SUPFAM" id="SSF55781">
    <property type="entry name" value="GAF domain-like"/>
    <property type="match status" value="1"/>
</dbReference>
<dbReference type="InterPro" id="IPR050707">
    <property type="entry name" value="HTH_MetabolicPath_Reg"/>
</dbReference>
<dbReference type="Gene3D" id="3.30.450.40">
    <property type="match status" value="1"/>
</dbReference>
<dbReference type="RefSeq" id="WP_304377849.1">
    <property type="nucleotide sequence ID" value="NZ_JAUOZU010000014.1"/>
</dbReference>
<accession>A0ABT8YRE6</accession>
<dbReference type="PANTHER" id="PTHR30136:SF24">
    <property type="entry name" value="HTH-TYPE TRANSCRIPTIONAL REPRESSOR ALLR"/>
    <property type="match status" value="1"/>
</dbReference>
<dbReference type="InterPro" id="IPR036388">
    <property type="entry name" value="WH-like_DNA-bd_sf"/>
</dbReference>
<evidence type="ECO:0000259" key="4">
    <source>
        <dbReference type="PROSITE" id="PS51077"/>
    </source>
</evidence>
<keyword evidence="1" id="KW-0805">Transcription regulation</keyword>
<sequence>MGTISKALTLLDTLSLMEKDAGLTEVATACGLDKATTRRFLVELEKHGFVEQVADSRKYRLGSAPVRLGRIREARYPFLKTALPFVRQLMEESGETVHLSEYSGGRLSTVHVEDSTKAHRVFIAIGTLLPFHATASGLAFIAACPDKDVEAALALPLTAYTDHTTRDAASFRKAVEQTRRDGYSVNRQGMEIGVFSTSAAIAAPGARPIGCVTVAAPLARTDPDTIRKHGEAAAAAARRISQAFFGADRKEPAALQEGRKSG</sequence>
<dbReference type="PROSITE" id="PS51078">
    <property type="entry name" value="ICLR_ED"/>
    <property type="match status" value="1"/>
</dbReference>
<dbReference type="SUPFAM" id="SSF46785">
    <property type="entry name" value="Winged helix' DNA-binding domain"/>
    <property type="match status" value="1"/>
</dbReference>
<dbReference type="SMART" id="SM00346">
    <property type="entry name" value="HTH_ICLR"/>
    <property type="match status" value="1"/>
</dbReference>
<keyword evidence="3" id="KW-0804">Transcription</keyword>
<reference evidence="6" key="2">
    <citation type="submission" date="2023-07" db="EMBL/GenBank/DDBJ databases">
        <authorList>
            <person name="Shen H."/>
        </authorList>
    </citation>
    <scope>NUCLEOTIDE SEQUENCE</scope>
    <source>
        <strain evidence="6">TNR-22</strain>
    </source>
</reference>
<organism evidence="6 7">
    <name type="scientific">Rhizobium alvei</name>
    <dbReference type="NCBI Taxonomy" id="1132659"/>
    <lineage>
        <taxon>Bacteria</taxon>
        <taxon>Pseudomonadati</taxon>
        <taxon>Pseudomonadota</taxon>
        <taxon>Alphaproteobacteria</taxon>
        <taxon>Hyphomicrobiales</taxon>
        <taxon>Rhizobiaceae</taxon>
        <taxon>Rhizobium/Agrobacterium group</taxon>
        <taxon>Rhizobium</taxon>
    </lineage>
</organism>
<dbReference type="Pfam" id="PF01614">
    <property type="entry name" value="IclR_C"/>
    <property type="match status" value="1"/>
</dbReference>
<evidence type="ECO:0000256" key="3">
    <source>
        <dbReference type="ARBA" id="ARBA00023163"/>
    </source>
</evidence>
<reference evidence="6" key="1">
    <citation type="journal article" date="2015" name="Int. J. Syst. Evol. Microbiol.">
        <title>Rhizobium alvei sp. nov., isolated from a freshwater river.</title>
        <authorList>
            <person name="Sheu S.Y."/>
            <person name="Huang H.W."/>
            <person name="Young C.C."/>
            <person name="Chen W.M."/>
        </authorList>
    </citation>
    <scope>NUCLEOTIDE SEQUENCE</scope>
    <source>
        <strain evidence="6">TNR-22</strain>
    </source>
</reference>
<feature type="domain" description="IclR-ED" evidence="5">
    <location>
        <begin position="64"/>
        <end position="246"/>
    </location>
</feature>
<evidence type="ECO:0000313" key="6">
    <source>
        <dbReference type="EMBL" id="MDO6965918.1"/>
    </source>
</evidence>
<keyword evidence="7" id="KW-1185">Reference proteome</keyword>
<evidence type="ECO:0000259" key="5">
    <source>
        <dbReference type="PROSITE" id="PS51078"/>
    </source>
</evidence>
<evidence type="ECO:0000313" key="7">
    <source>
        <dbReference type="Proteomes" id="UP001174932"/>
    </source>
</evidence>
<protein>
    <submittedName>
        <fullName evidence="6">IclR family transcriptional regulator</fullName>
    </submittedName>
</protein>
<dbReference type="Pfam" id="PF09339">
    <property type="entry name" value="HTH_IclR"/>
    <property type="match status" value="1"/>
</dbReference>
<dbReference type="InterPro" id="IPR014757">
    <property type="entry name" value="Tscrpt_reg_IclR_C"/>
</dbReference>
<evidence type="ECO:0000256" key="1">
    <source>
        <dbReference type="ARBA" id="ARBA00023015"/>
    </source>
</evidence>
<name>A0ABT8YRE6_9HYPH</name>
<evidence type="ECO:0000256" key="2">
    <source>
        <dbReference type="ARBA" id="ARBA00023125"/>
    </source>
</evidence>
<proteinExistence type="predicted"/>
<dbReference type="InterPro" id="IPR005471">
    <property type="entry name" value="Tscrpt_reg_IclR_N"/>
</dbReference>
<feature type="domain" description="HTH iclR-type" evidence="4">
    <location>
        <begin position="1"/>
        <end position="63"/>
    </location>
</feature>
<gene>
    <name evidence="6" type="ORF">Q4481_18315</name>
</gene>
<dbReference type="InterPro" id="IPR036390">
    <property type="entry name" value="WH_DNA-bd_sf"/>
</dbReference>
<dbReference type="Gene3D" id="1.10.10.10">
    <property type="entry name" value="Winged helix-like DNA-binding domain superfamily/Winged helix DNA-binding domain"/>
    <property type="match status" value="1"/>
</dbReference>
<dbReference type="PANTHER" id="PTHR30136">
    <property type="entry name" value="HELIX-TURN-HELIX TRANSCRIPTIONAL REGULATOR, ICLR FAMILY"/>
    <property type="match status" value="1"/>
</dbReference>
<keyword evidence="2" id="KW-0238">DNA-binding</keyword>
<dbReference type="PROSITE" id="PS51077">
    <property type="entry name" value="HTH_ICLR"/>
    <property type="match status" value="1"/>
</dbReference>